<protein>
    <submittedName>
        <fullName evidence="11">Uncharacterized ABC transporter ATP-binding protein TM_0288</fullName>
    </submittedName>
</protein>
<dbReference type="CDD" id="cd03254">
    <property type="entry name" value="ABCC_Glucan_exporter_like"/>
    <property type="match status" value="1"/>
</dbReference>
<evidence type="ECO:0000256" key="6">
    <source>
        <dbReference type="ARBA" id="ARBA00022989"/>
    </source>
</evidence>
<keyword evidence="4" id="KW-0547">Nucleotide-binding</keyword>
<dbReference type="Gene3D" id="1.20.1560.10">
    <property type="entry name" value="ABC transporter type 1, transmembrane domain"/>
    <property type="match status" value="1"/>
</dbReference>
<dbReference type="SUPFAM" id="SSF52540">
    <property type="entry name" value="P-loop containing nucleoside triphosphate hydrolases"/>
    <property type="match status" value="1"/>
</dbReference>
<dbReference type="InterPro" id="IPR003593">
    <property type="entry name" value="AAA+_ATPase"/>
</dbReference>
<dbReference type="PANTHER" id="PTHR43394:SF7">
    <property type="entry name" value="ABC TRANSPORTER B FAMILY MEMBER 28"/>
    <property type="match status" value="1"/>
</dbReference>
<dbReference type="SMART" id="SM00382">
    <property type="entry name" value="AAA"/>
    <property type="match status" value="1"/>
</dbReference>
<dbReference type="SUPFAM" id="SSF90123">
    <property type="entry name" value="ABC transporter transmembrane region"/>
    <property type="match status" value="1"/>
</dbReference>
<dbReference type="InterPro" id="IPR017871">
    <property type="entry name" value="ABC_transporter-like_CS"/>
</dbReference>
<dbReference type="InterPro" id="IPR027417">
    <property type="entry name" value="P-loop_NTPase"/>
</dbReference>
<dbReference type="GO" id="GO:0005886">
    <property type="term" value="C:plasma membrane"/>
    <property type="evidence" value="ECO:0007669"/>
    <property type="project" value="UniProtKB-SubCell"/>
</dbReference>
<feature type="domain" description="ABC transporter" evidence="9">
    <location>
        <begin position="339"/>
        <end position="572"/>
    </location>
</feature>
<keyword evidence="3 8" id="KW-0812">Transmembrane</keyword>
<feature type="transmembrane region" description="Helical" evidence="8">
    <location>
        <begin position="56"/>
        <end position="79"/>
    </location>
</feature>
<dbReference type="InterPro" id="IPR039421">
    <property type="entry name" value="Type_1_exporter"/>
</dbReference>
<evidence type="ECO:0000256" key="5">
    <source>
        <dbReference type="ARBA" id="ARBA00022840"/>
    </source>
</evidence>
<keyword evidence="2" id="KW-0813">Transport</keyword>
<dbReference type="CDD" id="cd18547">
    <property type="entry name" value="ABC_6TM_Tm288_like"/>
    <property type="match status" value="1"/>
</dbReference>
<keyword evidence="5 11" id="KW-0067">ATP-binding</keyword>
<evidence type="ECO:0000313" key="11">
    <source>
        <dbReference type="EMBL" id="SBW04978.1"/>
    </source>
</evidence>
<feature type="transmembrane region" description="Helical" evidence="8">
    <location>
        <begin position="138"/>
        <end position="156"/>
    </location>
</feature>
<accession>A0A212K027</accession>
<dbReference type="InterPro" id="IPR003439">
    <property type="entry name" value="ABC_transporter-like_ATP-bd"/>
</dbReference>
<dbReference type="PANTHER" id="PTHR43394">
    <property type="entry name" value="ATP-DEPENDENT PERMEASE MDL1, MITOCHONDRIAL"/>
    <property type="match status" value="1"/>
</dbReference>
<dbReference type="EMBL" id="FLUN01000001">
    <property type="protein sequence ID" value="SBW04978.1"/>
    <property type="molecule type" value="Genomic_DNA"/>
</dbReference>
<evidence type="ECO:0000256" key="3">
    <source>
        <dbReference type="ARBA" id="ARBA00022692"/>
    </source>
</evidence>
<proteinExistence type="predicted"/>
<dbReference type="PROSITE" id="PS50929">
    <property type="entry name" value="ABC_TM1F"/>
    <property type="match status" value="1"/>
</dbReference>
<dbReference type="Pfam" id="PF00005">
    <property type="entry name" value="ABC_tran"/>
    <property type="match status" value="1"/>
</dbReference>
<sequence length="582" mass="62765">MKQSALNRLLLFVRPHLRFLLLALVCAVGSVSLTLYAPVLIGRAVDLIVGPGTVDLAGVAAILVRLAAVVLVSAALQWLMSLCTNHITYSAVKDLRARVFAKLEAVPLRYIDQNAHGDLISRMVNDIDLISDGLIQGFSQLFTGIITILGTLGFMLSINAPIALVVVLLTPLSLVVAAVIARYASSSFRQQGSIRGELGGYIEELISGMKTAKAFGYESRAQEAFDEINGRLYDAGFAAQFSSSITNPGTRFINNLVYAAVGLTGALAVLRGHMSVGQLSSFLSYANQYTKPFNEISGVATELQSAMTSARRVFAVLDEPDETPDAPDAVKVTSCRGEVALEDVAFSYSSDRPLIEGLTLRAEPGQRIAIVGPTGCGKTTLINLLMRFYDVKAGYITVDGAETRTVTRSSLRALYGMVLQDTWLFSGTVGENIAYGKPDATQEEIVEAAKAAHAHGFISRLPQGYDTLVGAGGGLSQGQRQLLCIARVMLTRPPMLILDEATSSIDTRTELKVQAAFDAMMEGRTSFVVAHRLSTIREADCILVMRDGKIIEQGRHEELLVQGGFYANLYNSQFVPTEEHIS</sequence>
<keyword evidence="6 8" id="KW-1133">Transmembrane helix</keyword>
<gene>
    <name evidence="11" type="ORF">KL86CLO1_11973</name>
</gene>
<evidence type="ECO:0000256" key="2">
    <source>
        <dbReference type="ARBA" id="ARBA00022448"/>
    </source>
</evidence>
<reference evidence="11" key="1">
    <citation type="submission" date="2016-04" db="EMBL/GenBank/DDBJ databases">
        <authorList>
            <person name="Evans L.H."/>
            <person name="Alamgir A."/>
            <person name="Owens N."/>
            <person name="Weber N.D."/>
            <person name="Virtaneva K."/>
            <person name="Barbian K."/>
            <person name="Babar A."/>
            <person name="Rosenke K."/>
        </authorList>
    </citation>
    <scope>NUCLEOTIDE SEQUENCE</scope>
    <source>
        <strain evidence="11">86</strain>
    </source>
</reference>
<evidence type="ECO:0000259" key="10">
    <source>
        <dbReference type="PROSITE" id="PS50929"/>
    </source>
</evidence>
<dbReference type="GO" id="GO:0090374">
    <property type="term" value="P:oligopeptide export from mitochondrion"/>
    <property type="evidence" value="ECO:0007669"/>
    <property type="project" value="TreeGrafter"/>
</dbReference>
<dbReference type="AlphaFoldDB" id="A0A212K027"/>
<evidence type="ECO:0000259" key="9">
    <source>
        <dbReference type="PROSITE" id="PS50893"/>
    </source>
</evidence>
<evidence type="ECO:0000256" key="4">
    <source>
        <dbReference type="ARBA" id="ARBA00022741"/>
    </source>
</evidence>
<dbReference type="GO" id="GO:0015421">
    <property type="term" value="F:ABC-type oligopeptide transporter activity"/>
    <property type="evidence" value="ECO:0007669"/>
    <property type="project" value="TreeGrafter"/>
</dbReference>
<feature type="domain" description="ABC transmembrane type-1" evidence="10">
    <location>
        <begin position="21"/>
        <end position="305"/>
    </location>
</feature>
<evidence type="ECO:0000256" key="1">
    <source>
        <dbReference type="ARBA" id="ARBA00004651"/>
    </source>
</evidence>
<name>A0A212K027_9FIRM</name>
<dbReference type="FunFam" id="3.40.50.300:FF:000287">
    <property type="entry name" value="Multidrug ABC transporter ATP-binding protein"/>
    <property type="match status" value="1"/>
</dbReference>
<feature type="transmembrane region" description="Helical" evidence="8">
    <location>
        <begin position="20"/>
        <end position="41"/>
    </location>
</feature>
<dbReference type="PROSITE" id="PS00211">
    <property type="entry name" value="ABC_TRANSPORTER_1"/>
    <property type="match status" value="1"/>
</dbReference>
<feature type="transmembrane region" description="Helical" evidence="8">
    <location>
        <begin position="162"/>
        <end position="185"/>
    </location>
</feature>
<dbReference type="InterPro" id="IPR011527">
    <property type="entry name" value="ABC1_TM_dom"/>
</dbReference>
<dbReference type="PROSITE" id="PS50893">
    <property type="entry name" value="ABC_TRANSPORTER_2"/>
    <property type="match status" value="1"/>
</dbReference>
<comment type="subcellular location">
    <subcellularLocation>
        <location evidence="1">Cell membrane</location>
        <topology evidence="1">Multi-pass membrane protein</topology>
    </subcellularLocation>
</comment>
<evidence type="ECO:0000256" key="8">
    <source>
        <dbReference type="SAM" id="Phobius"/>
    </source>
</evidence>
<dbReference type="InterPro" id="IPR036640">
    <property type="entry name" value="ABC1_TM_sf"/>
</dbReference>
<evidence type="ECO:0000256" key="7">
    <source>
        <dbReference type="ARBA" id="ARBA00023136"/>
    </source>
</evidence>
<dbReference type="Pfam" id="PF00664">
    <property type="entry name" value="ABC_membrane"/>
    <property type="match status" value="1"/>
</dbReference>
<dbReference type="Gene3D" id="3.40.50.300">
    <property type="entry name" value="P-loop containing nucleotide triphosphate hydrolases"/>
    <property type="match status" value="1"/>
</dbReference>
<dbReference type="GO" id="GO:0005524">
    <property type="term" value="F:ATP binding"/>
    <property type="evidence" value="ECO:0007669"/>
    <property type="project" value="UniProtKB-KW"/>
</dbReference>
<dbReference type="GO" id="GO:0016887">
    <property type="term" value="F:ATP hydrolysis activity"/>
    <property type="evidence" value="ECO:0007669"/>
    <property type="project" value="InterPro"/>
</dbReference>
<organism evidence="11">
    <name type="scientific">uncultured Eubacteriales bacterium</name>
    <dbReference type="NCBI Taxonomy" id="172733"/>
    <lineage>
        <taxon>Bacteria</taxon>
        <taxon>Bacillati</taxon>
        <taxon>Bacillota</taxon>
        <taxon>Clostridia</taxon>
        <taxon>Eubacteriales</taxon>
        <taxon>environmental samples</taxon>
    </lineage>
</organism>
<keyword evidence="7 8" id="KW-0472">Membrane</keyword>